<dbReference type="PANTHER" id="PTHR24177">
    <property type="entry name" value="CASKIN"/>
    <property type="match status" value="1"/>
</dbReference>
<gene>
    <name evidence="4" type="ORF">P3X46_001607</name>
</gene>
<dbReference type="SMART" id="SM00248">
    <property type="entry name" value="ANK"/>
    <property type="match status" value="4"/>
</dbReference>
<protein>
    <recommendedName>
        <fullName evidence="3">PGG domain-containing protein</fullName>
    </recommendedName>
</protein>
<keyword evidence="2" id="KW-0812">Transmembrane</keyword>
<reference evidence="4" key="1">
    <citation type="journal article" date="2023" name="Plant Biotechnol. J.">
        <title>Chromosome-level wild Hevea brasiliensis genome provides new tools for genomic-assisted breeding and valuable loci to elevate rubber yield.</title>
        <authorList>
            <person name="Cheng H."/>
            <person name="Song X."/>
            <person name="Hu Y."/>
            <person name="Wu T."/>
            <person name="Yang Q."/>
            <person name="An Z."/>
            <person name="Feng S."/>
            <person name="Deng Z."/>
            <person name="Wu W."/>
            <person name="Zeng X."/>
            <person name="Tu M."/>
            <person name="Wang X."/>
            <person name="Huang H."/>
        </authorList>
    </citation>
    <scope>NUCLEOTIDE SEQUENCE</scope>
    <source>
        <strain evidence="4">MT/VB/25A 57/8</strain>
    </source>
</reference>
<proteinExistence type="predicted"/>
<dbReference type="InterPro" id="IPR002110">
    <property type="entry name" value="Ankyrin_rpt"/>
</dbReference>
<feature type="domain" description="PGG" evidence="3">
    <location>
        <begin position="383"/>
        <end position="497"/>
    </location>
</feature>
<dbReference type="EMBL" id="JARPOI010000001">
    <property type="protein sequence ID" value="KAJ9190399.1"/>
    <property type="molecule type" value="Genomic_DNA"/>
</dbReference>
<feature type="transmembrane region" description="Helical" evidence="2">
    <location>
        <begin position="504"/>
        <end position="523"/>
    </location>
</feature>
<dbReference type="PROSITE" id="PS50297">
    <property type="entry name" value="ANK_REP_REGION"/>
    <property type="match status" value="2"/>
</dbReference>
<name>A0ABQ9NCZ6_HEVBR</name>
<dbReference type="SUPFAM" id="SSF48403">
    <property type="entry name" value="Ankyrin repeat"/>
    <property type="match status" value="2"/>
</dbReference>
<dbReference type="InterPro" id="IPR036770">
    <property type="entry name" value="Ankyrin_rpt-contain_sf"/>
</dbReference>
<evidence type="ECO:0000313" key="5">
    <source>
        <dbReference type="Proteomes" id="UP001174677"/>
    </source>
</evidence>
<dbReference type="InterPro" id="IPR026961">
    <property type="entry name" value="PGG_dom"/>
</dbReference>
<dbReference type="Pfam" id="PF12796">
    <property type="entry name" value="Ank_2"/>
    <property type="match status" value="1"/>
</dbReference>
<evidence type="ECO:0000256" key="1">
    <source>
        <dbReference type="PROSITE-ProRule" id="PRU00023"/>
    </source>
</evidence>
<dbReference type="Pfam" id="PF13962">
    <property type="entry name" value="PGG"/>
    <property type="match status" value="1"/>
</dbReference>
<keyword evidence="2" id="KW-1133">Transmembrane helix</keyword>
<dbReference type="PROSITE" id="PS50088">
    <property type="entry name" value="ANK_REPEAT"/>
    <property type="match status" value="2"/>
</dbReference>
<feature type="transmembrane region" description="Helical" evidence="2">
    <location>
        <begin position="476"/>
        <end position="498"/>
    </location>
</feature>
<feature type="repeat" description="ANK" evidence="1">
    <location>
        <begin position="76"/>
        <end position="98"/>
    </location>
</feature>
<keyword evidence="5" id="KW-1185">Reference proteome</keyword>
<evidence type="ECO:0000313" key="4">
    <source>
        <dbReference type="EMBL" id="KAJ9190399.1"/>
    </source>
</evidence>
<feature type="transmembrane region" description="Helical" evidence="2">
    <location>
        <begin position="430"/>
        <end position="455"/>
    </location>
</feature>
<organism evidence="4 5">
    <name type="scientific">Hevea brasiliensis</name>
    <name type="common">Para rubber tree</name>
    <name type="synonym">Siphonia brasiliensis</name>
    <dbReference type="NCBI Taxonomy" id="3981"/>
    <lineage>
        <taxon>Eukaryota</taxon>
        <taxon>Viridiplantae</taxon>
        <taxon>Streptophyta</taxon>
        <taxon>Embryophyta</taxon>
        <taxon>Tracheophyta</taxon>
        <taxon>Spermatophyta</taxon>
        <taxon>Magnoliopsida</taxon>
        <taxon>eudicotyledons</taxon>
        <taxon>Gunneridae</taxon>
        <taxon>Pentapetalae</taxon>
        <taxon>rosids</taxon>
        <taxon>fabids</taxon>
        <taxon>Malpighiales</taxon>
        <taxon>Euphorbiaceae</taxon>
        <taxon>Crotonoideae</taxon>
        <taxon>Micrandreae</taxon>
        <taxon>Hevea</taxon>
    </lineage>
</organism>
<evidence type="ECO:0000259" key="3">
    <source>
        <dbReference type="Pfam" id="PF13962"/>
    </source>
</evidence>
<accession>A0ABQ9NCZ6</accession>
<dbReference type="Proteomes" id="UP001174677">
    <property type="component" value="Chromosome 1"/>
</dbReference>
<dbReference type="Gene3D" id="1.25.40.20">
    <property type="entry name" value="Ankyrin repeat-containing domain"/>
    <property type="match status" value="1"/>
</dbReference>
<keyword evidence="2" id="KW-0472">Membrane</keyword>
<feature type="transmembrane region" description="Helical" evidence="2">
    <location>
        <begin position="390"/>
        <end position="410"/>
    </location>
</feature>
<comment type="caution">
    <text evidence="4">The sequence shown here is derived from an EMBL/GenBank/DDBJ whole genome shotgun (WGS) entry which is preliminary data.</text>
</comment>
<evidence type="ECO:0000256" key="2">
    <source>
        <dbReference type="SAM" id="Phobius"/>
    </source>
</evidence>
<dbReference type="PANTHER" id="PTHR24177:SF365">
    <property type="entry name" value="ANKYRIN REPEAT-CONTAINING PROTEIN NPR4-LIKE ISOFORM X1"/>
    <property type="match status" value="1"/>
</dbReference>
<feature type="repeat" description="ANK" evidence="1">
    <location>
        <begin position="42"/>
        <end position="74"/>
    </location>
</feature>
<keyword evidence="1" id="KW-0040">ANK repeat</keyword>
<sequence>MISGFGEIALQVAISKDRSSLRFIRMLVQFMTSESLEAQNINGETSLHYAAIAGNIQAIRILVTKNPSLLNKGNFYGLTPLHYAAQYGHREAVSYLLSVTDQSRFTNKNFVRLVNLLITIDFYDKALDLLLWRPNLATEKDDEGTTALETLAQKRQAFPSGSNLGFCERLLYRFASVQLAGVPRGGDLKSAVDISEYQKESKKLGFLHNIYNTKLKHIQAQELLEFLIGKALKGGRLEIRELLRKPLLISARLGIYELVFEIVNAYPESVWFVDNEGRNVFHLAIIHRQKFIFRLFNRLSSHTMHLVNTSTETHMENLLHLAAKLGPLDEIPGVALQMHTEMLWFKEIEKVVQPSFREMKDGKGRTPRMVFTEEHKNLVERGEKWMRDTASSYSLVAVLVVTVAFAATFTVPGGNSEDHGIPIFLNETSFMIFTASNALALFSATTSLLMFLGILSSRYAENEFLKALPRRLCIGLITLFFSIASMLAAFSSALYIVVFHRVRWFAAPIAVLASAPATLFLFLQLPLLVEMVSYTIFQPSIIRQQTEEIIF</sequence>